<dbReference type="GO" id="GO:0006730">
    <property type="term" value="P:one-carbon metabolic process"/>
    <property type="evidence" value="ECO:0007669"/>
    <property type="project" value="UniProtKB-UniRule"/>
</dbReference>
<dbReference type="OrthoDB" id="147532at2157"/>
<dbReference type="Pfam" id="PF04210">
    <property type="entry name" value="MtrG"/>
    <property type="match status" value="1"/>
</dbReference>
<comment type="function">
    <text evidence="10">Part of a complex that catalyzes the formation of methyl-coenzyme M and tetrahydromethanopterin from coenzyme M and methyl-tetrahydromethanopterin. This is an energy-conserving, sodium-ion translocating step.</text>
</comment>
<keyword evidence="5 10" id="KW-0812">Transmembrane</keyword>
<dbReference type="UniPathway" id="UPA00640">
    <property type="reaction ID" value="UER00698"/>
</dbReference>
<dbReference type="HOGENOM" id="CLU_191926_0_0_2"/>
<dbReference type="HAMAP" id="MF_01500">
    <property type="entry name" value="MtrG"/>
    <property type="match status" value="1"/>
</dbReference>
<dbReference type="AlphaFoldDB" id="Q12VV0"/>
<organism evidence="11 12">
    <name type="scientific">Methanococcoides burtonii (strain DSM 6242 / NBRC 107633 / OCM 468 / ACE-M)</name>
    <dbReference type="NCBI Taxonomy" id="259564"/>
    <lineage>
        <taxon>Archaea</taxon>
        <taxon>Methanobacteriati</taxon>
        <taxon>Methanobacteriota</taxon>
        <taxon>Stenosarchaea group</taxon>
        <taxon>Methanomicrobia</taxon>
        <taxon>Methanosarcinales</taxon>
        <taxon>Methanosarcinaceae</taxon>
        <taxon>Methanococcoides</taxon>
    </lineage>
</organism>
<evidence type="ECO:0000256" key="5">
    <source>
        <dbReference type="ARBA" id="ARBA00022692"/>
    </source>
</evidence>
<keyword evidence="6 10" id="KW-1278">Translocase</keyword>
<keyword evidence="9 10" id="KW-0472">Membrane</keyword>
<evidence type="ECO:0000256" key="10">
    <source>
        <dbReference type="HAMAP-Rule" id="MF_01500"/>
    </source>
</evidence>
<dbReference type="KEGG" id="mbu:Mbur_1519"/>
<comment type="subunit">
    <text evidence="10">The complex is composed of 8 subunits; MtrA, MtrB, MtrC, MtrD, MtrE, MtrF, MtrG and MtrH.</text>
</comment>
<dbReference type="GO" id="GO:0019386">
    <property type="term" value="P:methanogenesis, from carbon dioxide"/>
    <property type="evidence" value="ECO:0007669"/>
    <property type="project" value="UniProtKB-UniRule"/>
</dbReference>
<evidence type="ECO:0000256" key="4">
    <source>
        <dbReference type="ARBA" id="ARBA00022679"/>
    </source>
</evidence>
<reference evidence="12" key="1">
    <citation type="journal article" date="2009" name="ISME J.">
        <title>The genome sequence of the psychrophilic archaeon, Methanococcoides burtonii: the role of genome evolution in cold adaptation.</title>
        <authorList>
            <person name="Allen M.A."/>
            <person name="Lauro F.M."/>
            <person name="Williams T.J."/>
            <person name="Burg D."/>
            <person name="Siddiqui K.S."/>
            <person name="De Francisci D."/>
            <person name="Chong K.W."/>
            <person name="Pilak O."/>
            <person name="Chew H.H."/>
            <person name="De Maere M.Z."/>
            <person name="Ting L."/>
            <person name="Katrib M."/>
            <person name="Ng C."/>
            <person name="Sowers K.R."/>
            <person name="Galperin M.Y."/>
            <person name="Anderson I.J."/>
            <person name="Ivanova N."/>
            <person name="Dalin E."/>
            <person name="Martinez M."/>
            <person name="Lapidus A."/>
            <person name="Hauser L."/>
            <person name="Land M."/>
            <person name="Thomas T."/>
            <person name="Cavicchioli R."/>
        </authorList>
    </citation>
    <scope>NUCLEOTIDE SEQUENCE [LARGE SCALE GENOMIC DNA]</scope>
    <source>
        <strain evidence="12">DSM 6242 / NBRC 107633 / OCM 468 / ACE-M</strain>
    </source>
</reference>
<dbReference type="STRING" id="259564.Mbur_1519"/>
<keyword evidence="4 10" id="KW-0808">Transferase</keyword>
<evidence type="ECO:0000313" key="11">
    <source>
        <dbReference type="EMBL" id="ABE52426.1"/>
    </source>
</evidence>
<protein>
    <recommendedName>
        <fullName evidence="10">Tetrahydromethanopterin S-methyltransferase subunit G</fullName>
        <ecNumber evidence="10">7.2.1.4</ecNumber>
    </recommendedName>
    <alternativeName>
        <fullName evidence="10">N5-methyltetrahydromethanopterin--coenzyme M methyltransferase subunit G</fullName>
    </alternativeName>
</protein>
<evidence type="ECO:0000256" key="9">
    <source>
        <dbReference type="ARBA" id="ARBA00023136"/>
    </source>
</evidence>
<evidence type="ECO:0000256" key="1">
    <source>
        <dbReference type="ARBA" id="ARBA00022475"/>
    </source>
</evidence>
<dbReference type="GO" id="GO:0005886">
    <property type="term" value="C:plasma membrane"/>
    <property type="evidence" value="ECO:0007669"/>
    <property type="project" value="UniProtKB-SubCell"/>
</dbReference>
<evidence type="ECO:0000256" key="7">
    <source>
        <dbReference type="ARBA" id="ARBA00022989"/>
    </source>
</evidence>
<comment type="subcellular location">
    <subcellularLocation>
        <location evidence="10">Cell membrane</location>
        <topology evidence="10">Single-pass membrane protein</topology>
    </subcellularLocation>
</comment>
<evidence type="ECO:0000256" key="6">
    <source>
        <dbReference type="ARBA" id="ARBA00022967"/>
    </source>
</evidence>
<accession>Q12VV0</accession>
<dbReference type="InterPro" id="IPR005866">
    <property type="entry name" value="THM_MeTrfase_su_G"/>
</dbReference>
<dbReference type="EC" id="7.2.1.4" evidence="10"/>
<keyword evidence="3 10" id="KW-0489">Methyltransferase</keyword>
<keyword evidence="8 10" id="KW-0484">Methanogenesis</keyword>
<evidence type="ECO:0000256" key="2">
    <source>
        <dbReference type="ARBA" id="ARBA00022563"/>
    </source>
</evidence>
<dbReference type="GO" id="GO:0032259">
    <property type="term" value="P:methylation"/>
    <property type="evidence" value="ECO:0007669"/>
    <property type="project" value="UniProtKB-KW"/>
</dbReference>
<evidence type="ECO:0000256" key="8">
    <source>
        <dbReference type="ARBA" id="ARBA00022994"/>
    </source>
</evidence>
<dbReference type="NCBIfam" id="TIGR01149">
    <property type="entry name" value="mtrG"/>
    <property type="match status" value="1"/>
</dbReference>
<dbReference type="GO" id="GO:0030269">
    <property type="term" value="F:tetrahydromethanopterin S-methyltransferase activity"/>
    <property type="evidence" value="ECO:0007669"/>
    <property type="project" value="UniProtKB-UniRule"/>
</dbReference>
<name>Q12VV0_METBU</name>
<comment type="similarity">
    <text evidence="10">Belongs to the MtrG family.</text>
</comment>
<gene>
    <name evidence="10 11" type="primary">mtrG</name>
    <name evidence="11" type="ordered locus">Mbur_1519</name>
</gene>
<evidence type="ECO:0000313" key="12">
    <source>
        <dbReference type="Proteomes" id="UP000001979"/>
    </source>
</evidence>
<proteinExistence type="inferred from homology"/>
<keyword evidence="7 10" id="KW-1133">Transmembrane helix</keyword>
<keyword evidence="1 10" id="KW-1003">Cell membrane</keyword>
<feature type="transmembrane region" description="Helical" evidence="10">
    <location>
        <begin position="51"/>
        <end position="70"/>
    </location>
</feature>
<evidence type="ECO:0000256" key="3">
    <source>
        <dbReference type="ARBA" id="ARBA00022603"/>
    </source>
</evidence>
<dbReference type="RefSeq" id="WP_011499570.1">
    <property type="nucleotide sequence ID" value="NC_007955.1"/>
</dbReference>
<sequence>MSDAKNTTPSVVTDPVDFNEVLEKLNLIDEKIEFVNSEIAQRIGKKLGRDIGIMYGAVAGILIFLIYISLSPILI</sequence>
<keyword evidence="12" id="KW-1185">Reference proteome</keyword>
<dbReference type="GeneID" id="3997342"/>
<keyword evidence="2 10" id="KW-0554">One-carbon metabolism</keyword>
<comment type="pathway">
    <text evidence="10">One-carbon metabolism; methanogenesis from CO(2); methyl-coenzyme M from 5,10-methylene-5,6,7,8-tetrahydromethanopterin: step 2/2.</text>
</comment>
<dbReference type="EMBL" id="CP000300">
    <property type="protein sequence ID" value="ABE52426.1"/>
    <property type="molecule type" value="Genomic_DNA"/>
</dbReference>
<comment type="catalytic activity">
    <reaction evidence="10">
        <text>5-methyl-5,6,7,8-tetrahydromethanopterin + coenzyme M + 2 Na(+)(in) = 5,6,7,8-tetrahydromethanopterin + methyl-coenzyme M + 2 Na(+)(out)</text>
        <dbReference type="Rhea" id="RHEA:53492"/>
        <dbReference type="ChEBI" id="CHEBI:29101"/>
        <dbReference type="ChEBI" id="CHEBI:58103"/>
        <dbReference type="ChEBI" id="CHEBI:58116"/>
        <dbReference type="ChEBI" id="CHEBI:58286"/>
        <dbReference type="ChEBI" id="CHEBI:58319"/>
        <dbReference type="EC" id="7.2.1.4"/>
    </reaction>
</comment>
<dbReference type="Proteomes" id="UP000001979">
    <property type="component" value="Chromosome"/>
</dbReference>
<dbReference type="PIRSF" id="PIRSF006500">
    <property type="entry name" value="MtrG"/>
    <property type="match status" value="1"/>
</dbReference>